<dbReference type="Gene3D" id="3.30.1180.10">
    <property type="match status" value="1"/>
</dbReference>
<sequence length="594" mass="65580">MKVTHLDGEKIYYSFLSGANEVISQKKVLNEINVFPVPDGDTGNNLASTMTTIIEEAKFEGSARETFKSIADAALIGARGNSGIIFAQYINGISMGLKEDDRISISTFAESVKQAVPHAYAAISNPVEGTMITVIKDWADSIYSLKENAADFYDLISGSLDAAINSLKDTPNKLKVLKDAAVVDSGAKGFVHFIEGFARFLHTGKIEELNKDSFGGISFEDHPENVHNEFNFRYCTEGLVQNEGINLDSIKKELKDLGDSLIVAGNESKARIHIHTDNPDEIFMILRNYGIIKQQKVDDMKSQYDSIYNRKYKIALVTDSIADLPRDIMDEHQIHMIPLNLMMEDTAYLDKLTITSENFYDLMDQVEEYPTSSQPNYKVVESIFASLTEHYDSVIAITVAKALSGTHQTVSNAAELFIKAGKKIDVIDSKQNSGAQGLLVMKAAELIEKGYDHDEIVDEINRLAQKTKIFVSVNTLKYMVRSGRVNKVTGIAAKIMNLKPVISLDENGMGTILDKAFSTGANTKKIVKRIKEIKKKETDIRYAIVHAGAEERAAEYESTFKEVIGKDPEYIMSISPIVAMSAGIGCVAIAVMAD</sequence>
<keyword evidence="2" id="KW-0472">Membrane</keyword>
<keyword evidence="5" id="KW-1185">Reference proteome</keyword>
<dbReference type="PROSITE" id="PS51482">
    <property type="entry name" value="DEGV"/>
    <property type="match status" value="1"/>
</dbReference>
<dbReference type="GO" id="GO:0008289">
    <property type="term" value="F:lipid binding"/>
    <property type="evidence" value="ECO:0007669"/>
    <property type="project" value="UniProtKB-KW"/>
</dbReference>
<evidence type="ECO:0000313" key="5">
    <source>
        <dbReference type="Proteomes" id="UP000184251"/>
    </source>
</evidence>
<dbReference type="InterPro" id="IPR004007">
    <property type="entry name" value="DhaL_dom"/>
</dbReference>
<accession>A0A1M4SKV4</accession>
<dbReference type="SMART" id="SM01120">
    <property type="entry name" value="Dak2"/>
    <property type="match status" value="1"/>
</dbReference>
<dbReference type="InterPro" id="IPR033470">
    <property type="entry name" value="FakA-like_C"/>
</dbReference>
<dbReference type="GO" id="GO:0006071">
    <property type="term" value="P:glycerol metabolic process"/>
    <property type="evidence" value="ECO:0007669"/>
    <property type="project" value="InterPro"/>
</dbReference>
<dbReference type="Pfam" id="PF02734">
    <property type="entry name" value="Dak2"/>
    <property type="match status" value="1"/>
</dbReference>
<dbReference type="Gene3D" id="3.40.50.10170">
    <property type="match status" value="1"/>
</dbReference>
<dbReference type="SUPFAM" id="SSF101473">
    <property type="entry name" value="DhaL-like"/>
    <property type="match status" value="1"/>
</dbReference>
<dbReference type="InterPro" id="IPR050270">
    <property type="entry name" value="DegV_domain_contain"/>
</dbReference>
<keyword evidence="2" id="KW-0812">Transmembrane</keyword>
<dbReference type="AlphaFoldDB" id="A0A1M4SKV4"/>
<dbReference type="PANTHER" id="PTHR33434">
    <property type="entry name" value="DEGV DOMAIN-CONTAINING PROTEIN DR_1986-RELATED"/>
    <property type="match status" value="1"/>
</dbReference>
<dbReference type="Pfam" id="PF02645">
    <property type="entry name" value="DegV"/>
    <property type="match status" value="1"/>
</dbReference>
<dbReference type="InterPro" id="IPR043168">
    <property type="entry name" value="DegV_C"/>
</dbReference>
<gene>
    <name evidence="4" type="ORF">SAMN02746064_00299</name>
</gene>
<keyword evidence="1" id="KW-0446">Lipid-binding</keyword>
<dbReference type="InterPro" id="IPR003797">
    <property type="entry name" value="DegV"/>
</dbReference>
<reference evidence="4 5" key="1">
    <citation type="submission" date="2016-11" db="EMBL/GenBank/DDBJ databases">
        <authorList>
            <person name="Jaros S."/>
            <person name="Januszkiewicz K."/>
            <person name="Wedrychowicz H."/>
        </authorList>
    </citation>
    <scope>NUCLEOTIDE SEQUENCE [LARGE SCALE GENOMIC DNA]</scope>
    <source>
        <strain evidence="4 5">DSM 14828</strain>
    </source>
</reference>
<evidence type="ECO:0000259" key="3">
    <source>
        <dbReference type="PROSITE" id="PS51480"/>
    </source>
</evidence>
<dbReference type="Proteomes" id="UP000184251">
    <property type="component" value="Unassembled WGS sequence"/>
</dbReference>
<dbReference type="PANTHER" id="PTHR33434:SF2">
    <property type="entry name" value="FATTY ACID-BINDING PROTEIN TM_1468"/>
    <property type="match status" value="1"/>
</dbReference>
<dbReference type="Gene3D" id="1.25.40.340">
    <property type="match status" value="1"/>
</dbReference>
<evidence type="ECO:0000313" key="4">
    <source>
        <dbReference type="EMBL" id="SHE32873.1"/>
    </source>
</evidence>
<dbReference type="EMBL" id="FQTU01000001">
    <property type="protein sequence ID" value="SHE32873.1"/>
    <property type="molecule type" value="Genomic_DNA"/>
</dbReference>
<dbReference type="NCBIfam" id="TIGR00762">
    <property type="entry name" value="DegV"/>
    <property type="match status" value="1"/>
</dbReference>
<dbReference type="GO" id="GO:0004371">
    <property type="term" value="F:glycerone kinase activity"/>
    <property type="evidence" value="ECO:0007669"/>
    <property type="project" value="InterPro"/>
</dbReference>
<dbReference type="RefSeq" id="WP_073269285.1">
    <property type="nucleotide sequence ID" value="NZ_FQTU01000001.1"/>
</dbReference>
<name>A0A1M4SKV4_9FIRM</name>
<dbReference type="SUPFAM" id="SSF82549">
    <property type="entry name" value="DAK1/DegV-like"/>
    <property type="match status" value="1"/>
</dbReference>
<protein>
    <recommendedName>
        <fullName evidence="3">DhaL domain-containing protein</fullName>
    </recommendedName>
</protein>
<evidence type="ECO:0000256" key="2">
    <source>
        <dbReference type="SAM" id="Phobius"/>
    </source>
</evidence>
<dbReference type="InterPro" id="IPR036117">
    <property type="entry name" value="DhaL_dom_sf"/>
</dbReference>
<keyword evidence="2" id="KW-1133">Transmembrane helix</keyword>
<dbReference type="Pfam" id="PF21645">
    <property type="entry name" value="FakA-like_M"/>
    <property type="match status" value="1"/>
</dbReference>
<dbReference type="InterPro" id="IPR048394">
    <property type="entry name" value="FakA-like_M"/>
</dbReference>
<dbReference type="OrthoDB" id="9760324at2"/>
<proteinExistence type="predicted"/>
<feature type="domain" description="DhaL" evidence="3">
    <location>
        <begin position="9"/>
        <end position="199"/>
    </location>
</feature>
<organism evidence="4 5">
    <name type="scientific">Alkalibacter saccharofermentans DSM 14828</name>
    <dbReference type="NCBI Taxonomy" id="1120975"/>
    <lineage>
        <taxon>Bacteria</taxon>
        <taxon>Bacillati</taxon>
        <taxon>Bacillota</taxon>
        <taxon>Clostridia</taxon>
        <taxon>Eubacteriales</taxon>
        <taxon>Eubacteriaceae</taxon>
        <taxon>Alkalibacter</taxon>
    </lineage>
</organism>
<dbReference type="PROSITE" id="PS51480">
    <property type="entry name" value="DHAL"/>
    <property type="match status" value="1"/>
</dbReference>
<evidence type="ECO:0000256" key="1">
    <source>
        <dbReference type="ARBA" id="ARBA00023121"/>
    </source>
</evidence>
<dbReference type="SMART" id="SM01121">
    <property type="entry name" value="Dak1_2"/>
    <property type="match status" value="1"/>
</dbReference>
<dbReference type="STRING" id="1120975.SAMN02746064_00299"/>
<feature type="transmembrane region" description="Helical" evidence="2">
    <location>
        <begin position="570"/>
        <end position="593"/>
    </location>
</feature>